<dbReference type="Proteomes" id="UP000265520">
    <property type="component" value="Unassembled WGS sequence"/>
</dbReference>
<reference evidence="1 2" key="1">
    <citation type="journal article" date="2018" name="Front. Plant Sci.">
        <title>Red Clover (Trifolium pratense) and Zigzag Clover (T. medium) - A Picture of Genomic Similarities and Differences.</title>
        <authorList>
            <person name="Dluhosova J."/>
            <person name="Istvanek J."/>
            <person name="Nedelnik J."/>
            <person name="Repkova J."/>
        </authorList>
    </citation>
    <scope>NUCLEOTIDE SEQUENCE [LARGE SCALE GENOMIC DNA]</scope>
    <source>
        <strain evidence="2">cv. 10/8</strain>
        <tissue evidence="1">Leaf</tissue>
    </source>
</reference>
<sequence>MNNYSYSSFSPTTLTSDQELSVMVAALTNVVSGSTSTDFHLPNNSTVGT</sequence>
<dbReference type="EMBL" id="LXQA011025007">
    <property type="protein sequence ID" value="MCI81681.1"/>
    <property type="molecule type" value="Genomic_DNA"/>
</dbReference>
<proteinExistence type="predicted"/>
<organism evidence="1 2">
    <name type="scientific">Trifolium medium</name>
    <dbReference type="NCBI Taxonomy" id="97028"/>
    <lineage>
        <taxon>Eukaryota</taxon>
        <taxon>Viridiplantae</taxon>
        <taxon>Streptophyta</taxon>
        <taxon>Embryophyta</taxon>
        <taxon>Tracheophyta</taxon>
        <taxon>Spermatophyta</taxon>
        <taxon>Magnoliopsida</taxon>
        <taxon>eudicotyledons</taxon>
        <taxon>Gunneridae</taxon>
        <taxon>Pentapetalae</taxon>
        <taxon>rosids</taxon>
        <taxon>fabids</taxon>
        <taxon>Fabales</taxon>
        <taxon>Fabaceae</taxon>
        <taxon>Papilionoideae</taxon>
        <taxon>50 kb inversion clade</taxon>
        <taxon>NPAAA clade</taxon>
        <taxon>Hologalegina</taxon>
        <taxon>IRL clade</taxon>
        <taxon>Trifolieae</taxon>
        <taxon>Trifolium</taxon>
    </lineage>
</organism>
<accession>A0A392V3P6</accession>
<evidence type="ECO:0000313" key="2">
    <source>
        <dbReference type="Proteomes" id="UP000265520"/>
    </source>
</evidence>
<keyword evidence="2" id="KW-1185">Reference proteome</keyword>
<feature type="non-terminal residue" evidence="1">
    <location>
        <position position="49"/>
    </location>
</feature>
<name>A0A392V3P6_9FABA</name>
<dbReference type="AlphaFoldDB" id="A0A392V3P6"/>
<evidence type="ECO:0000313" key="1">
    <source>
        <dbReference type="EMBL" id="MCI81681.1"/>
    </source>
</evidence>
<comment type="caution">
    <text evidence="1">The sequence shown here is derived from an EMBL/GenBank/DDBJ whole genome shotgun (WGS) entry which is preliminary data.</text>
</comment>
<protein>
    <submittedName>
        <fullName evidence="1">Ethylene responsive transcription factor 2b</fullName>
    </submittedName>
</protein>